<protein>
    <submittedName>
        <fullName evidence="2">Uncharacterized protein</fullName>
    </submittedName>
</protein>
<comment type="caution">
    <text evidence="2">The sequence shown here is derived from an EMBL/GenBank/DDBJ whole genome shotgun (WGS) entry which is preliminary data.</text>
</comment>
<dbReference type="EMBL" id="MHIZ01000035">
    <property type="protein sequence ID" value="OGY59410.1"/>
    <property type="molecule type" value="Genomic_DNA"/>
</dbReference>
<evidence type="ECO:0000313" key="3">
    <source>
        <dbReference type="Proteomes" id="UP000178808"/>
    </source>
</evidence>
<name>A0A1G1Z692_9BACT</name>
<dbReference type="Proteomes" id="UP000178808">
    <property type="component" value="Unassembled WGS sequence"/>
</dbReference>
<evidence type="ECO:0000256" key="1">
    <source>
        <dbReference type="SAM" id="SignalP"/>
    </source>
</evidence>
<reference evidence="2 3" key="1">
    <citation type="journal article" date="2016" name="Nat. Commun.">
        <title>Thousands of microbial genomes shed light on interconnected biogeochemical processes in an aquifer system.</title>
        <authorList>
            <person name="Anantharaman K."/>
            <person name="Brown C.T."/>
            <person name="Hug L.A."/>
            <person name="Sharon I."/>
            <person name="Castelle C.J."/>
            <person name="Probst A.J."/>
            <person name="Thomas B.C."/>
            <person name="Singh A."/>
            <person name="Wilkins M.J."/>
            <person name="Karaoz U."/>
            <person name="Brodie E.L."/>
            <person name="Williams K.H."/>
            <person name="Hubbard S.S."/>
            <person name="Banfield J.F."/>
        </authorList>
    </citation>
    <scope>NUCLEOTIDE SEQUENCE [LARGE SCALE GENOMIC DNA]</scope>
</reference>
<feature type="chain" id="PRO_5009581721" evidence="1">
    <location>
        <begin position="29"/>
        <end position="421"/>
    </location>
</feature>
<accession>A0A1G1Z692</accession>
<evidence type="ECO:0000313" key="2">
    <source>
        <dbReference type="EMBL" id="OGY59410.1"/>
    </source>
</evidence>
<dbReference type="AlphaFoldDB" id="A0A1G1Z692"/>
<gene>
    <name evidence="2" type="ORF">A3I31_01240</name>
</gene>
<feature type="signal peptide" evidence="1">
    <location>
        <begin position="1"/>
        <end position="28"/>
    </location>
</feature>
<sequence length="421" mass="40028">MKRLQKLSLVGVLALMLVAGAGVNSAQAALTVAALAVTSDGVLTLSSSDVTANVVIGTTSMTTADTVIYGGTGAGAVTVTPGLGGTMVIGRSDGTGSITLGSSSGTQNVSVAAGEGATTVSIAGGATNAKTVQIGIGAVANTITIGSASATTVSIVDNNWSVTAGGIATFVNGLVSPSATLGVDVGSAGNLQLGGVTATSVGIGSVAVAAITLTTTGTGTAVVVLPAGSVDSTEILDATILAADFAAGAVDTAAILDATILTGDIAADTIVAGNIATGAVATAEILDATVASVDMSAGAKTHTVIIPIPDPGAAGVDITAGYVLWTPSVAVTITKIYTGAQTAWIAAVAGNDGSVVVTNAVVGAVATLAVVTNLAVGSNTDMGAITNGAVVAGTDVTIAVTTNGTADAPAQNIQIEYTTTN</sequence>
<organism evidence="2 3">
    <name type="scientific">Candidatus Colwellbacteria bacterium RIFCSPLOWO2_02_FULL_44_20b</name>
    <dbReference type="NCBI Taxonomy" id="1797691"/>
    <lineage>
        <taxon>Bacteria</taxon>
        <taxon>Candidatus Colwelliibacteriota</taxon>
    </lineage>
</organism>
<keyword evidence="1" id="KW-0732">Signal</keyword>
<proteinExistence type="predicted"/>